<evidence type="ECO:0000256" key="3">
    <source>
        <dbReference type="SAM" id="Phobius"/>
    </source>
</evidence>
<keyword evidence="2" id="KW-0378">Hydrolase</keyword>
<dbReference type="InterPro" id="IPR020556">
    <property type="entry name" value="Amidase_CS"/>
</dbReference>
<protein>
    <recommendedName>
        <fullName evidence="4">Amidase domain-containing protein</fullName>
    </recommendedName>
</protein>
<dbReference type="Pfam" id="PF01425">
    <property type="entry name" value="Amidase"/>
    <property type="match status" value="1"/>
</dbReference>
<dbReference type="GO" id="GO:0009062">
    <property type="term" value="P:fatty acid catabolic process"/>
    <property type="evidence" value="ECO:0007669"/>
    <property type="project" value="TreeGrafter"/>
</dbReference>
<feature type="transmembrane region" description="Helical" evidence="3">
    <location>
        <begin position="12"/>
        <end position="32"/>
    </location>
</feature>
<dbReference type="PANTHER" id="PTHR45847:SF6">
    <property type="entry name" value="FATTY ACID AMIDE HYDROLASE"/>
    <property type="match status" value="1"/>
</dbReference>
<evidence type="ECO:0000313" key="5">
    <source>
        <dbReference type="EMBL" id="CAG7718181.1"/>
    </source>
</evidence>
<dbReference type="GO" id="GO:0017064">
    <property type="term" value="F:fatty acid amide hydrolase activity"/>
    <property type="evidence" value="ECO:0007669"/>
    <property type="project" value="TreeGrafter"/>
</dbReference>
<dbReference type="PROSITE" id="PS00571">
    <property type="entry name" value="AMIDASES"/>
    <property type="match status" value="1"/>
</dbReference>
<comment type="similarity">
    <text evidence="1">Belongs to the amidase family.</text>
</comment>
<dbReference type="PANTHER" id="PTHR45847">
    <property type="entry name" value="FATTY ACID AMIDE HYDROLASE"/>
    <property type="match status" value="1"/>
</dbReference>
<sequence>MSQQMSCKLPENTLVIVAGGSLGLAGIVYLSGQLKNCKERRRLNNLRRNKQKEREKQFVALEKKYPSGPESATIVSLSFEALVSKLQKRELSAQKVLEAYVAKAITVTREFNCVTEFAPQCFEWAKELDSSKSIKGPLHGVPICIKDDHDIEGMDTTMGYSIYLNSPKSESAVIVKILQDAGAIPFCKTNLPQTIFSYGSDNPIYGTTLNHLNKELGPGGSSSGTGCLVGAGGALFGLGSDLGGSVRIPSHFCGISAIRSTIGRLSGRGIMQCLEDCAGYTG</sequence>
<keyword evidence="3" id="KW-1133">Transmembrane helix</keyword>
<comment type="caution">
    <text evidence="5">The sequence shown here is derived from an EMBL/GenBank/DDBJ whole genome shotgun (WGS) entry which is preliminary data.</text>
</comment>
<feature type="domain" description="Amidase" evidence="4">
    <location>
        <begin position="96"/>
        <end position="272"/>
    </location>
</feature>
<dbReference type="OrthoDB" id="6428749at2759"/>
<proteinExistence type="inferred from homology"/>
<evidence type="ECO:0000313" key="6">
    <source>
        <dbReference type="Proteomes" id="UP000708208"/>
    </source>
</evidence>
<name>A0A8J2JEM4_9HEXA</name>
<organism evidence="5 6">
    <name type="scientific">Allacma fusca</name>
    <dbReference type="NCBI Taxonomy" id="39272"/>
    <lineage>
        <taxon>Eukaryota</taxon>
        <taxon>Metazoa</taxon>
        <taxon>Ecdysozoa</taxon>
        <taxon>Arthropoda</taxon>
        <taxon>Hexapoda</taxon>
        <taxon>Collembola</taxon>
        <taxon>Symphypleona</taxon>
        <taxon>Sminthuridae</taxon>
        <taxon>Allacma</taxon>
    </lineage>
</organism>
<keyword evidence="3" id="KW-0472">Membrane</keyword>
<evidence type="ECO:0000259" key="4">
    <source>
        <dbReference type="Pfam" id="PF01425"/>
    </source>
</evidence>
<evidence type="ECO:0000256" key="1">
    <source>
        <dbReference type="ARBA" id="ARBA00009199"/>
    </source>
</evidence>
<keyword evidence="6" id="KW-1185">Reference proteome</keyword>
<dbReference type="Proteomes" id="UP000708208">
    <property type="component" value="Unassembled WGS sequence"/>
</dbReference>
<reference evidence="5" key="1">
    <citation type="submission" date="2021-06" db="EMBL/GenBank/DDBJ databases">
        <authorList>
            <person name="Hodson N. C."/>
            <person name="Mongue J. A."/>
            <person name="Jaron S. K."/>
        </authorList>
    </citation>
    <scope>NUCLEOTIDE SEQUENCE</scope>
</reference>
<feature type="non-terminal residue" evidence="5">
    <location>
        <position position="1"/>
    </location>
</feature>
<dbReference type="EMBL" id="CAJVCH010051490">
    <property type="protein sequence ID" value="CAG7718181.1"/>
    <property type="molecule type" value="Genomic_DNA"/>
</dbReference>
<keyword evidence="3" id="KW-0812">Transmembrane</keyword>
<dbReference type="AlphaFoldDB" id="A0A8J2JEM4"/>
<gene>
    <name evidence="5" type="ORF">AFUS01_LOCUS7597</name>
</gene>
<dbReference type="InterPro" id="IPR052096">
    <property type="entry name" value="Endocannabinoid_amidase"/>
</dbReference>
<evidence type="ECO:0000256" key="2">
    <source>
        <dbReference type="ARBA" id="ARBA00022801"/>
    </source>
</evidence>
<accession>A0A8J2JEM4</accession>
<dbReference type="GO" id="GO:0004040">
    <property type="term" value="F:amidase activity"/>
    <property type="evidence" value="ECO:0007669"/>
    <property type="project" value="TreeGrafter"/>
</dbReference>
<dbReference type="InterPro" id="IPR023631">
    <property type="entry name" value="Amidase_dom"/>
</dbReference>